<accession>A0A9P3PN23</accession>
<name>A0A9P3PN23_LYOSH</name>
<comment type="caution">
    <text evidence="2">The sequence shown here is derived from an EMBL/GenBank/DDBJ whole genome shotgun (WGS) entry which is preliminary data.</text>
</comment>
<dbReference type="Proteomes" id="UP001063166">
    <property type="component" value="Unassembled WGS sequence"/>
</dbReference>
<evidence type="ECO:0000313" key="3">
    <source>
        <dbReference type="Proteomes" id="UP001063166"/>
    </source>
</evidence>
<proteinExistence type="predicted"/>
<evidence type="ECO:0000313" key="2">
    <source>
        <dbReference type="EMBL" id="GLB38661.1"/>
    </source>
</evidence>
<reference evidence="2" key="1">
    <citation type="submission" date="2022-07" db="EMBL/GenBank/DDBJ databases">
        <title>The genome of Lyophyllum shimeji provides insight into the initial evolution of ectomycorrhizal fungal genome.</title>
        <authorList>
            <person name="Kobayashi Y."/>
            <person name="Shibata T."/>
            <person name="Hirakawa H."/>
            <person name="Shigenobu S."/>
            <person name="Nishiyama T."/>
            <person name="Yamada A."/>
            <person name="Hasebe M."/>
            <person name="Kawaguchi M."/>
        </authorList>
    </citation>
    <scope>NUCLEOTIDE SEQUENCE</scope>
    <source>
        <strain evidence="2">AT787</strain>
    </source>
</reference>
<dbReference type="SUPFAM" id="SSF52047">
    <property type="entry name" value="RNI-like"/>
    <property type="match status" value="1"/>
</dbReference>
<gene>
    <name evidence="2" type="ORF">LshimejAT787_0505260</name>
</gene>
<keyword evidence="1" id="KW-0175">Coiled coil</keyword>
<dbReference type="OrthoDB" id="3022831at2759"/>
<evidence type="ECO:0000256" key="1">
    <source>
        <dbReference type="SAM" id="Coils"/>
    </source>
</evidence>
<feature type="coiled-coil region" evidence="1">
    <location>
        <begin position="109"/>
        <end position="136"/>
    </location>
</feature>
<protein>
    <submittedName>
        <fullName evidence="2">Uncharacterized protein</fullName>
    </submittedName>
</protein>
<dbReference type="AlphaFoldDB" id="A0A9P3PN23"/>
<keyword evidence="3" id="KW-1185">Reference proteome</keyword>
<dbReference type="EMBL" id="BRPK01000005">
    <property type="protein sequence ID" value="GLB38661.1"/>
    <property type="molecule type" value="Genomic_DNA"/>
</dbReference>
<dbReference type="Gene3D" id="3.80.10.10">
    <property type="entry name" value="Ribonuclease Inhibitor"/>
    <property type="match status" value="1"/>
</dbReference>
<sequence length="638" mass="71213">MAARISGGRRLWGAVATQYFHKRSATIARLAVRRSISLSKEDQVVLHPSVKFQFAKLHRHKLLEVESSRYFAFKEARTMEMRDKDAQLLQKLECDAGKTNNMILSDAERRRTEELIDETESLLASLDREIDLLTARRAVIAERLRKYRIAVAPHKRLPPEILAAIFSARHGGMTLELRAPLTALIKRTLPPAGPISISLGGFAVYSTHMIKHVVMPNLERIASLRLEMPLPMFTGFLDLVRAPSEQAWSLESLSLALRTPRGWNQGMGRSVVMDKFKHAAAFQQATRLKTVDFSSDFPLSLELLCQLPIRFTHLTSLRLTRFHWLKIGDIHSILRRCPSLVELTATLDHPNLNGLQVSNTIDATQSPELRHLRHVRLNGCIAHPLSLSDLQLPWNQLYSLDLSGVAAVSLADAHSVLRHCAQLEELSISYRYDFASDEEARSDVITLGYLHCLEVKIGEDWDILDTLVLPALQTLSVTGGPVPSGTLLSMIRRSGCMLSKFAYDCCLTEAGLDGQLLASMPCLTDFHAPNHILDQDVMQDMANGILLPRLARFSCHLRLPGSLSVFLAILEERTKTELPSSAGSVSPLWKAVGSYFQDTKYDAPVQDAIQRIKRLNEKHGTVFELVGLDSTSDASSSD</sequence>
<dbReference type="InterPro" id="IPR032675">
    <property type="entry name" value="LRR_dom_sf"/>
</dbReference>
<organism evidence="2 3">
    <name type="scientific">Lyophyllum shimeji</name>
    <name type="common">Hon-shimeji</name>
    <name type="synonym">Tricholoma shimeji</name>
    <dbReference type="NCBI Taxonomy" id="47721"/>
    <lineage>
        <taxon>Eukaryota</taxon>
        <taxon>Fungi</taxon>
        <taxon>Dikarya</taxon>
        <taxon>Basidiomycota</taxon>
        <taxon>Agaricomycotina</taxon>
        <taxon>Agaricomycetes</taxon>
        <taxon>Agaricomycetidae</taxon>
        <taxon>Agaricales</taxon>
        <taxon>Tricholomatineae</taxon>
        <taxon>Lyophyllaceae</taxon>
        <taxon>Lyophyllum</taxon>
    </lineage>
</organism>